<evidence type="ECO:0000256" key="3">
    <source>
        <dbReference type="ARBA" id="ARBA00023015"/>
    </source>
</evidence>
<gene>
    <name evidence="9" type="ORF">PQO03_10160</name>
</gene>
<dbReference type="Proteomes" id="UP001214250">
    <property type="component" value="Chromosome 1"/>
</dbReference>
<organism evidence="9 10">
    <name type="scientific">Lentisphaera profundi</name>
    <dbReference type="NCBI Taxonomy" id="1658616"/>
    <lineage>
        <taxon>Bacteria</taxon>
        <taxon>Pseudomonadati</taxon>
        <taxon>Lentisphaerota</taxon>
        <taxon>Lentisphaeria</taxon>
        <taxon>Lentisphaerales</taxon>
        <taxon>Lentisphaeraceae</taxon>
        <taxon>Lentisphaera</taxon>
    </lineage>
</organism>
<evidence type="ECO:0000259" key="8">
    <source>
        <dbReference type="PROSITE" id="PS50110"/>
    </source>
</evidence>
<keyword evidence="6" id="KW-0597">Phosphoprotein</keyword>
<keyword evidence="3" id="KW-0805">Transcription regulation</keyword>
<dbReference type="Pfam" id="PF02954">
    <property type="entry name" value="HTH_8"/>
    <property type="match status" value="1"/>
</dbReference>
<dbReference type="Gene3D" id="1.10.10.60">
    <property type="entry name" value="Homeodomain-like"/>
    <property type="match status" value="1"/>
</dbReference>
<dbReference type="PANTHER" id="PTHR32071">
    <property type="entry name" value="TRANSCRIPTIONAL REGULATORY PROTEIN"/>
    <property type="match status" value="1"/>
</dbReference>
<evidence type="ECO:0000313" key="10">
    <source>
        <dbReference type="Proteomes" id="UP001214250"/>
    </source>
</evidence>
<dbReference type="Gene3D" id="3.40.50.300">
    <property type="entry name" value="P-loop containing nucleotide triphosphate hydrolases"/>
    <property type="match status" value="1"/>
</dbReference>
<dbReference type="PROSITE" id="PS00675">
    <property type="entry name" value="SIGMA54_INTERACT_1"/>
    <property type="match status" value="1"/>
</dbReference>
<dbReference type="Pfam" id="PF00158">
    <property type="entry name" value="Sigma54_activat"/>
    <property type="match status" value="1"/>
</dbReference>
<dbReference type="InterPro" id="IPR002078">
    <property type="entry name" value="Sigma_54_int"/>
</dbReference>
<dbReference type="PROSITE" id="PS00688">
    <property type="entry name" value="SIGMA54_INTERACT_3"/>
    <property type="match status" value="1"/>
</dbReference>
<feature type="domain" description="Sigma-54 factor interaction" evidence="7">
    <location>
        <begin position="153"/>
        <end position="382"/>
    </location>
</feature>
<dbReference type="InterPro" id="IPR011006">
    <property type="entry name" value="CheY-like_superfamily"/>
</dbReference>
<keyword evidence="4" id="KW-0238">DNA-binding</keyword>
<keyword evidence="5" id="KW-0804">Transcription</keyword>
<feature type="modified residue" description="4-aspartylphosphate" evidence="6">
    <location>
        <position position="53"/>
    </location>
</feature>
<dbReference type="InterPro" id="IPR003593">
    <property type="entry name" value="AAA+_ATPase"/>
</dbReference>
<evidence type="ECO:0000256" key="2">
    <source>
        <dbReference type="ARBA" id="ARBA00022840"/>
    </source>
</evidence>
<dbReference type="InterPro" id="IPR001789">
    <property type="entry name" value="Sig_transdc_resp-reg_receiver"/>
</dbReference>
<dbReference type="CDD" id="cd17536">
    <property type="entry name" value="REC_YesN-like"/>
    <property type="match status" value="1"/>
</dbReference>
<dbReference type="EMBL" id="CP117811">
    <property type="protein sequence ID" value="WDE96076.1"/>
    <property type="molecule type" value="Genomic_DNA"/>
</dbReference>
<keyword evidence="10" id="KW-1185">Reference proteome</keyword>
<dbReference type="InterPro" id="IPR002197">
    <property type="entry name" value="HTH_Fis"/>
</dbReference>
<evidence type="ECO:0000256" key="1">
    <source>
        <dbReference type="ARBA" id="ARBA00022741"/>
    </source>
</evidence>
<sequence length="463" mass="51612">MNKNKILIVDDEIHTCQGLARALKCEWETFTASNGKEAIKIFAENPVDIILTDVKMPGMNGIELLRKLKEIRPEVPAIVMSAYNETETVVDAVKAGAYDFITKPFRLDDLDGVLKTAVQSGSSLQLPSKNLALPIQVPAPSQKAKGSKHTPQIIYQSAIMENLLRMVQQIAPARSSVLITGESGTGKEVIANAIHAASKRSKKAFIAVHCAALNANLFESELFGHEKGSFTGANERRIGRFEAADGGTLFLDEIGEIDAATQVKLLRILESRSFERVGGSETLYSDVRLLAATNRDLRKMVLAGEFREDLYYRLDVINLEIPPLRDRREDIPALLQYSLISSVEDNQLQVKGFTADAMARLCSYDWPGNVRELRNVVERMAVLSQHEYIDLPNLPDHVLLGEGHMREQTKIEEKDKALDVAENEKVLILKALKESNNNRTLAAERLGMSRRTLHRRLKQFGIT</sequence>
<evidence type="ECO:0000256" key="6">
    <source>
        <dbReference type="PROSITE-ProRule" id="PRU00169"/>
    </source>
</evidence>
<dbReference type="Gene3D" id="1.10.8.60">
    <property type="match status" value="1"/>
</dbReference>
<evidence type="ECO:0000256" key="5">
    <source>
        <dbReference type="ARBA" id="ARBA00023163"/>
    </source>
</evidence>
<dbReference type="PROSITE" id="PS50045">
    <property type="entry name" value="SIGMA54_INTERACT_4"/>
    <property type="match status" value="1"/>
</dbReference>
<name>A0ABY7VQG9_9BACT</name>
<dbReference type="Pfam" id="PF00072">
    <property type="entry name" value="Response_reg"/>
    <property type="match status" value="1"/>
</dbReference>
<dbReference type="SMART" id="SM00448">
    <property type="entry name" value="REC"/>
    <property type="match status" value="1"/>
</dbReference>
<dbReference type="InterPro" id="IPR025943">
    <property type="entry name" value="Sigma_54_int_dom_ATP-bd_2"/>
</dbReference>
<keyword evidence="1" id="KW-0547">Nucleotide-binding</keyword>
<evidence type="ECO:0000256" key="4">
    <source>
        <dbReference type="ARBA" id="ARBA00023125"/>
    </source>
</evidence>
<dbReference type="InterPro" id="IPR027417">
    <property type="entry name" value="P-loop_NTPase"/>
</dbReference>
<dbReference type="Pfam" id="PF25601">
    <property type="entry name" value="AAA_lid_14"/>
    <property type="match status" value="1"/>
</dbReference>
<dbReference type="InterPro" id="IPR009057">
    <property type="entry name" value="Homeodomain-like_sf"/>
</dbReference>
<dbReference type="PROSITE" id="PS00676">
    <property type="entry name" value="SIGMA54_INTERACT_2"/>
    <property type="match status" value="1"/>
</dbReference>
<protein>
    <submittedName>
        <fullName evidence="9">Sigma-54 dependent transcriptional regulator</fullName>
    </submittedName>
</protein>
<dbReference type="InterPro" id="IPR025944">
    <property type="entry name" value="Sigma_54_int_dom_CS"/>
</dbReference>
<proteinExistence type="predicted"/>
<dbReference type="PROSITE" id="PS50110">
    <property type="entry name" value="RESPONSE_REGULATORY"/>
    <property type="match status" value="1"/>
</dbReference>
<dbReference type="SUPFAM" id="SSF46689">
    <property type="entry name" value="Homeodomain-like"/>
    <property type="match status" value="1"/>
</dbReference>
<reference evidence="9 10" key="1">
    <citation type="submission" date="2023-02" db="EMBL/GenBank/DDBJ databases">
        <title>Genome sequence of Lentisphaera profundi SAORIC-696.</title>
        <authorList>
            <person name="Kim e."/>
            <person name="Cho J.-C."/>
            <person name="Choi A."/>
            <person name="Kang I."/>
        </authorList>
    </citation>
    <scope>NUCLEOTIDE SEQUENCE [LARGE SCALE GENOMIC DNA]</scope>
    <source>
        <strain evidence="9 10">SAORIC-696</strain>
    </source>
</reference>
<dbReference type="SUPFAM" id="SSF52172">
    <property type="entry name" value="CheY-like"/>
    <property type="match status" value="1"/>
</dbReference>
<dbReference type="InterPro" id="IPR025662">
    <property type="entry name" value="Sigma_54_int_dom_ATP-bd_1"/>
</dbReference>
<dbReference type="PRINTS" id="PR01590">
    <property type="entry name" value="HTHFIS"/>
</dbReference>
<dbReference type="RefSeq" id="WP_274150072.1">
    <property type="nucleotide sequence ID" value="NZ_CP117811.1"/>
</dbReference>
<feature type="domain" description="Response regulatory" evidence="8">
    <location>
        <begin position="5"/>
        <end position="118"/>
    </location>
</feature>
<dbReference type="SUPFAM" id="SSF52540">
    <property type="entry name" value="P-loop containing nucleoside triphosphate hydrolases"/>
    <property type="match status" value="1"/>
</dbReference>
<dbReference type="InterPro" id="IPR058031">
    <property type="entry name" value="AAA_lid_NorR"/>
</dbReference>
<evidence type="ECO:0000259" key="7">
    <source>
        <dbReference type="PROSITE" id="PS50045"/>
    </source>
</evidence>
<dbReference type="Gene3D" id="3.40.50.2300">
    <property type="match status" value="1"/>
</dbReference>
<dbReference type="CDD" id="cd00009">
    <property type="entry name" value="AAA"/>
    <property type="match status" value="1"/>
</dbReference>
<dbReference type="SMART" id="SM00382">
    <property type="entry name" value="AAA"/>
    <property type="match status" value="1"/>
</dbReference>
<keyword evidence="2" id="KW-0067">ATP-binding</keyword>
<evidence type="ECO:0000313" key="9">
    <source>
        <dbReference type="EMBL" id="WDE96076.1"/>
    </source>
</evidence>
<accession>A0ABY7VQG9</accession>